<name>A0ABU2REK4_9ACTN</name>
<proteinExistence type="predicted"/>
<keyword evidence="2" id="KW-1185">Reference proteome</keyword>
<gene>
    <name evidence="1" type="ORF">RM698_32415</name>
</gene>
<organism evidence="1 2">
    <name type="scientific">Streptomyces evansiae</name>
    <dbReference type="NCBI Taxonomy" id="3075535"/>
    <lineage>
        <taxon>Bacteria</taxon>
        <taxon>Bacillati</taxon>
        <taxon>Actinomycetota</taxon>
        <taxon>Actinomycetes</taxon>
        <taxon>Kitasatosporales</taxon>
        <taxon>Streptomycetaceae</taxon>
        <taxon>Streptomyces</taxon>
    </lineage>
</organism>
<dbReference type="EMBL" id="JAVRET010000178">
    <property type="protein sequence ID" value="MDT0413715.1"/>
    <property type="molecule type" value="Genomic_DNA"/>
</dbReference>
<sequence length="174" mass="18571">MSADHPVLLPSGAEWGAEARLVGEALRTVQSAAAQRADETRFVLPLLRWQIAADWIGDCPGTDHGAGGLRILLLPEWALSAVWDCHRALVRARDGDEEAADLAGLLGLFLDAVHGLELADLVARLEHVLAVLTLDVPAARTLATHAALQQSDAPEAREALTEIFAVWREAGVAP</sequence>
<dbReference type="Proteomes" id="UP001183610">
    <property type="component" value="Unassembled WGS sequence"/>
</dbReference>
<dbReference type="RefSeq" id="WP_234009617.1">
    <property type="nucleotide sequence ID" value="NZ_JAVRET010000178.1"/>
</dbReference>
<accession>A0ABU2REK4</accession>
<reference evidence="2" key="1">
    <citation type="submission" date="2023-07" db="EMBL/GenBank/DDBJ databases">
        <title>30 novel species of actinomycetes from the DSMZ collection.</title>
        <authorList>
            <person name="Nouioui I."/>
        </authorList>
    </citation>
    <scope>NUCLEOTIDE SEQUENCE [LARGE SCALE GENOMIC DNA]</scope>
    <source>
        <strain evidence="2">DSM 41979</strain>
    </source>
</reference>
<evidence type="ECO:0000313" key="1">
    <source>
        <dbReference type="EMBL" id="MDT0413715.1"/>
    </source>
</evidence>
<comment type="caution">
    <text evidence="1">The sequence shown here is derived from an EMBL/GenBank/DDBJ whole genome shotgun (WGS) entry which is preliminary data.</text>
</comment>
<evidence type="ECO:0000313" key="2">
    <source>
        <dbReference type="Proteomes" id="UP001183610"/>
    </source>
</evidence>
<protein>
    <submittedName>
        <fullName evidence="1">Uncharacterized protein</fullName>
    </submittedName>
</protein>